<dbReference type="EnsemblPlants" id="AUR62037021-RA">
    <property type="protein sequence ID" value="AUR62037021-RA:cds"/>
    <property type="gene ID" value="AUR62037021"/>
</dbReference>
<organism evidence="5 6">
    <name type="scientific">Chenopodium quinoa</name>
    <name type="common">Quinoa</name>
    <dbReference type="NCBI Taxonomy" id="63459"/>
    <lineage>
        <taxon>Eukaryota</taxon>
        <taxon>Viridiplantae</taxon>
        <taxon>Streptophyta</taxon>
        <taxon>Embryophyta</taxon>
        <taxon>Tracheophyta</taxon>
        <taxon>Spermatophyta</taxon>
        <taxon>Magnoliopsida</taxon>
        <taxon>eudicotyledons</taxon>
        <taxon>Gunneridae</taxon>
        <taxon>Pentapetalae</taxon>
        <taxon>Caryophyllales</taxon>
        <taxon>Chenopodiaceae</taxon>
        <taxon>Chenopodioideae</taxon>
        <taxon>Atripliceae</taxon>
        <taxon>Chenopodium</taxon>
    </lineage>
</organism>
<dbReference type="Pfam" id="PF01648">
    <property type="entry name" value="ACPS"/>
    <property type="match status" value="1"/>
</dbReference>
<dbReference type="InterPro" id="IPR055066">
    <property type="entry name" value="AASDHPPT_N"/>
</dbReference>
<reference evidence="5" key="2">
    <citation type="submission" date="2021-03" db="UniProtKB">
        <authorList>
            <consortium name="EnsemblPlants"/>
        </authorList>
    </citation>
    <scope>IDENTIFICATION</scope>
</reference>
<evidence type="ECO:0000259" key="3">
    <source>
        <dbReference type="Pfam" id="PF01648"/>
    </source>
</evidence>
<dbReference type="GO" id="GO:0008897">
    <property type="term" value="F:holo-[acyl-carrier-protein] synthase activity"/>
    <property type="evidence" value="ECO:0007669"/>
    <property type="project" value="UniProtKB-EC"/>
</dbReference>
<dbReference type="OMA" id="RTTKHNI"/>
<protein>
    <recommendedName>
        <fullName evidence="1">holo-[acyl-carrier-protein] synthase</fullName>
        <ecNumber evidence="1">2.7.8.7</ecNumber>
    </recommendedName>
</protein>
<name>A0A803MXU1_CHEQI</name>
<dbReference type="Gene3D" id="3.90.470.20">
    <property type="entry name" value="4'-phosphopantetheinyl transferase domain"/>
    <property type="match status" value="2"/>
</dbReference>
<evidence type="ECO:0000313" key="6">
    <source>
        <dbReference type="Proteomes" id="UP000596660"/>
    </source>
</evidence>
<dbReference type="PANTHER" id="PTHR12215">
    <property type="entry name" value="PHOSPHOPANTETHEINE TRANSFERASE"/>
    <property type="match status" value="1"/>
</dbReference>
<dbReference type="Pfam" id="PF22624">
    <property type="entry name" value="AASDHPPT_N"/>
    <property type="match status" value="1"/>
</dbReference>
<evidence type="ECO:0000259" key="4">
    <source>
        <dbReference type="Pfam" id="PF22624"/>
    </source>
</evidence>
<dbReference type="Gramene" id="AUR62037021-RA">
    <property type="protein sequence ID" value="AUR62037021-RA:cds"/>
    <property type="gene ID" value="AUR62037021"/>
</dbReference>
<proteinExistence type="predicted"/>
<dbReference type="FunFam" id="3.90.470.20:FF:000010">
    <property type="entry name" value="L-aminoadipate-semialdehyde dehydrogenase-phosphopantetheinyl transferase"/>
    <property type="match status" value="1"/>
</dbReference>
<evidence type="ECO:0000256" key="1">
    <source>
        <dbReference type="ARBA" id="ARBA00013172"/>
    </source>
</evidence>
<dbReference type="InterPro" id="IPR008278">
    <property type="entry name" value="4-PPantetheinyl_Trfase_dom"/>
</dbReference>
<feature type="domain" description="4'-phosphopantetheinyl transferase" evidence="3">
    <location>
        <begin position="115"/>
        <end position="207"/>
    </location>
</feature>
<dbReference type="InterPro" id="IPR050559">
    <property type="entry name" value="P-Pant_transferase_sf"/>
</dbReference>
<sequence length="269" mass="30729">ETHLWYVIPDEIKSSSLLKQYLDILSPFEKKSVLSFREDEIRKKALLARALVRTTIARYQTNSFVDPRSLKFKKNTYGKPEVDWQDVPDISWPPLHFNLSHTSSLIACGITTYSPIGIDAEDKNRTTKNDVISFACRFFFPCEVDHLANISEPELQRQEFIKLWTLKEAFVKAIGRGFSATPFKTFRIHFKASSKNKSNISKTAALEESDIAVEPSQFQTGEWQLALLDLADTHYAAICTQNDNFSEENLSPMALRVENDSIFGRCVHV</sequence>
<dbReference type="GO" id="GO:0000287">
    <property type="term" value="F:magnesium ion binding"/>
    <property type="evidence" value="ECO:0007669"/>
    <property type="project" value="InterPro"/>
</dbReference>
<dbReference type="GO" id="GO:0005829">
    <property type="term" value="C:cytosol"/>
    <property type="evidence" value="ECO:0007669"/>
    <property type="project" value="TreeGrafter"/>
</dbReference>
<evidence type="ECO:0000256" key="2">
    <source>
        <dbReference type="ARBA" id="ARBA00022679"/>
    </source>
</evidence>
<dbReference type="AlphaFoldDB" id="A0A803MXU1"/>
<evidence type="ECO:0000313" key="5">
    <source>
        <dbReference type="EnsemblPlants" id="AUR62037021-RA:cds"/>
    </source>
</evidence>
<keyword evidence="2" id="KW-0808">Transferase</keyword>
<reference evidence="5" key="1">
    <citation type="journal article" date="2017" name="Nature">
        <title>The genome of Chenopodium quinoa.</title>
        <authorList>
            <person name="Jarvis D.E."/>
            <person name="Ho Y.S."/>
            <person name="Lightfoot D.J."/>
            <person name="Schmoeckel S.M."/>
            <person name="Li B."/>
            <person name="Borm T.J.A."/>
            <person name="Ohyanagi H."/>
            <person name="Mineta K."/>
            <person name="Michell C.T."/>
            <person name="Saber N."/>
            <person name="Kharbatia N.M."/>
            <person name="Rupper R.R."/>
            <person name="Sharp A.R."/>
            <person name="Dally N."/>
            <person name="Boughton B.A."/>
            <person name="Woo Y.H."/>
            <person name="Gao G."/>
            <person name="Schijlen E.G.W.M."/>
            <person name="Guo X."/>
            <person name="Momin A.A."/>
            <person name="Negrao S."/>
            <person name="Al-Babili S."/>
            <person name="Gehring C."/>
            <person name="Roessner U."/>
            <person name="Jung C."/>
            <person name="Murphy K."/>
            <person name="Arold S.T."/>
            <person name="Gojobori T."/>
            <person name="van der Linden C.G."/>
            <person name="van Loo E.N."/>
            <person name="Jellen E.N."/>
            <person name="Maughan P.J."/>
            <person name="Tester M."/>
        </authorList>
    </citation>
    <scope>NUCLEOTIDE SEQUENCE [LARGE SCALE GENOMIC DNA]</scope>
    <source>
        <strain evidence="5">cv. PI 614886</strain>
    </source>
</reference>
<dbReference type="Proteomes" id="UP000596660">
    <property type="component" value="Unplaced"/>
</dbReference>
<dbReference type="EC" id="2.7.8.7" evidence="1"/>
<dbReference type="SUPFAM" id="SSF56214">
    <property type="entry name" value="4'-phosphopantetheinyl transferase"/>
    <property type="match status" value="2"/>
</dbReference>
<dbReference type="InterPro" id="IPR037143">
    <property type="entry name" value="4-PPantetheinyl_Trfase_dom_sf"/>
</dbReference>
<feature type="domain" description="4'-phosphopantetheinyl transferase N-terminal" evidence="4">
    <location>
        <begin position="18"/>
        <end position="106"/>
    </location>
</feature>
<dbReference type="GO" id="GO:0019878">
    <property type="term" value="P:lysine biosynthetic process via aminoadipic acid"/>
    <property type="evidence" value="ECO:0007669"/>
    <property type="project" value="TreeGrafter"/>
</dbReference>
<accession>A0A803MXU1</accession>
<dbReference type="PANTHER" id="PTHR12215:SF15">
    <property type="entry name" value="4'-PHOSPHOPANTETHEINYL TRANSFERASE SUPERFAMILY-RELATED"/>
    <property type="match status" value="1"/>
</dbReference>
<keyword evidence="6" id="KW-1185">Reference proteome</keyword>